<organism evidence="6">
    <name type="scientific">Sesamum latifolium</name>
    <dbReference type="NCBI Taxonomy" id="2727402"/>
    <lineage>
        <taxon>Eukaryota</taxon>
        <taxon>Viridiplantae</taxon>
        <taxon>Streptophyta</taxon>
        <taxon>Embryophyta</taxon>
        <taxon>Tracheophyta</taxon>
        <taxon>Spermatophyta</taxon>
        <taxon>Magnoliopsida</taxon>
        <taxon>eudicotyledons</taxon>
        <taxon>Gunneridae</taxon>
        <taxon>Pentapetalae</taxon>
        <taxon>asterids</taxon>
        <taxon>lamiids</taxon>
        <taxon>Lamiales</taxon>
        <taxon>Pedaliaceae</taxon>
        <taxon>Sesamum</taxon>
    </lineage>
</organism>
<evidence type="ECO:0000313" key="6">
    <source>
        <dbReference type="EMBL" id="KAL0460750.1"/>
    </source>
</evidence>
<dbReference type="GO" id="GO:0005634">
    <property type="term" value="C:nucleus"/>
    <property type="evidence" value="ECO:0007669"/>
    <property type="project" value="UniProtKB-SubCell"/>
</dbReference>
<feature type="domain" description="PPC" evidence="5">
    <location>
        <begin position="42"/>
        <end position="101"/>
    </location>
</feature>
<gene>
    <name evidence="6" type="ORF">Slati_0702200</name>
</gene>
<comment type="caution">
    <text evidence="6">The sequence shown here is derived from an EMBL/GenBank/DDBJ whole genome shotgun (WGS) entry which is preliminary data.</text>
</comment>
<keyword evidence="3 4" id="KW-0804">Transcription</keyword>
<sequence>MASQGHSRLQLLISLWKDFNISMNLILLNYVFKGDTVAESAGSNFTPHTIAIQPGENIVQTICSFSQRASESICILSASGTVSSAEILRPGSCGGILRYEA</sequence>
<evidence type="ECO:0000256" key="3">
    <source>
        <dbReference type="ARBA" id="ARBA00023163"/>
    </source>
</evidence>
<keyword evidence="2 4" id="KW-0238">DNA-binding</keyword>
<keyword evidence="4" id="KW-0539">Nucleus</keyword>
<comment type="subcellular location">
    <subcellularLocation>
        <location evidence="4">Nucleus</location>
    </subcellularLocation>
</comment>
<dbReference type="AlphaFoldDB" id="A0AAW2Y4T8"/>
<comment type="function">
    <text evidence="4">Transcription factor that specifically binds AT-rich DNA sequences related to the nuclear matrix attachment regions (MARs).</text>
</comment>
<evidence type="ECO:0000256" key="2">
    <source>
        <dbReference type="ARBA" id="ARBA00023125"/>
    </source>
</evidence>
<dbReference type="Gene3D" id="3.30.1330.80">
    <property type="entry name" value="Hypothetical protein, similar to alpha- acetolactate decarboxylase, domain 2"/>
    <property type="match status" value="1"/>
</dbReference>
<comment type="domain">
    <text evidence="4">The PPC domain mediates interactions between AHL proteins.</text>
</comment>
<evidence type="ECO:0000259" key="5">
    <source>
        <dbReference type="PROSITE" id="PS51742"/>
    </source>
</evidence>
<dbReference type="InterPro" id="IPR039605">
    <property type="entry name" value="AHL"/>
</dbReference>
<evidence type="ECO:0000256" key="1">
    <source>
        <dbReference type="ARBA" id="ARBA00023015"/>
    </source>
</evidence>
<accession>A0AAW2Y4T8</accession>
<dbReference type="EMBL" id="JACGWN010000002">
    <property type="protein sequence ID" value="KAL0460750.1"/>
    <property type="molecule type" value="Genomic_DNA"/>
</dbReference>
<protein>
    <recommendedName>
        <fullName evidence="4">AT-hook motif nuclear-localized protein</fullName>
    </recommendedName>
</protein>
<dbReference type="PANTHER" id="PTHR31500:SF96">
    <property type="entry name" value="AT-HOOK MOTIF NUCLEAR-LOCALIZED PROTEIN 7"/>
    <property type="match status" value="1"/>
</dbReference>
<dbReference type="PANTHER" id="PTHR31500">
    <property type="entry name" value="AT-HOOK MOTIF NUCLEAR-LOCALIZED PROTEIN 9"/>
    <property type="match status" value="1"/>
</dbReference>
<dbReference type="GO" id="GO:0003680">
    <property type="term" value="F:minor groove of adenine-thymine-rich DNA binding"/>
    <property type="evidence" value="ECO:0007669"/>
    <property type="project" value="UniProtKB-UniRule"/>
</dbReference>
<proteinExistence type="predicted"/>
<dbReference type="InterPro" id="IPR005175">
    <property type="entry name" value="PPC_dom"/>
</dbReference>
<reference evidence="6" key="2">
    <citation type="journal article" date="2024" name="Plant">
        <title>Genomic evolution and insights into agronomic trait innovations of Sesamum species.</title>
        <authorList>
            <person name="Miao H."/>
            <person name="Wang L."/>
            <person name="Qu L."/>
            <person name="Liu H."/>
            <person name="Sun Y."/>
            <person name="Le M."/>
            <person name="Wang Q."/>
            <person name="Wei S."/>
            <person name="Zheng Y."/>
            <person name="Lin W."/>
            <person name="Duan Y."/>
            <person name="Cao H."/>
            <person name="Xiong S."/>
            <person name="Wang X."/>
            <person name="Wei L."/>
            <person name="Li C."/>
            <person name="Ma Q."/>
            <person name="Ju M."/>
            <person name="Zhao R."/>
            <person name="Li G."/>
            <person name="Mu C."/>
            <person name="Tian Q."/>
            <person name="Mei H."/>
            <person name="Zhang T."/>
            <person name="Gao T."/>
            <person name="Zhang H."/>
        </authorList>
    </citation>
    <scope>NUCLEOTIDE SEQUENCE</scope>
    <source>
        <strain evidence="6">KEN1</strain>
    </source>
</reference>
<dbReference type="PROSITE" id="PS51742">
    <property type="entry name" value="PPC"/>
    <property type="match status" value="1"/>
</dbReference>
<dbReference type="Pfam" id="PF03479">
    <property type="entry name" value="PCC"/>
    <property type="match status" value="1"/>
</dbReference>
<keyword evidence="1 4" id="KW-0805">Transcription regulation</keyword>
<evidence type="ECO:0000256" key="4">
    <source>
        <dbReference type="RuleBase" id="RU367031"/>
    </source>
</evidence>
<dbReference type="SUPFAM" id="SSF117856">
    <property type="entry name" value="AF0104/ALDC/Ptd012-like"/>
    <property type="match status" value="1"/>
</dbReference>
<reference evidence="6" key="1">
    <citation type="submission" date="2020-06" db="EMBL/GenBank/DDBJ databases">
        <authorList>
            <person name="Li T."/>
            <person name="Hu X."/>
            <person name="Zhang T."/>
            <person name="Song X."/>
            <person name="Zhang H."/>
            <person name="Dai N."/>
            <person name="Sheng W."/>
            <person name="Hou X."/>
            <person name="Wei L."/>
        </authorList>
    </citation>
    <scope>NUCLEOTIDE SEQUENCE</scope>
    <source>
        <strain evidence="6">KEN1</strain>
        <tissue evidence="6">Leaf</tissue>
    </source>
</reference>
<name>A0AAW2Y4T8_9LAMI</name>